<dbReference type="STRING" id="1817867.A3F83_11805"/>
<dbReference type="Pfam" id="PF01926">
    <property type="entry name" value="MMR_HSR1"/>
    <property type="match status" value="1"/>
</dbReference>
<dbReference type="GO" id="GO:0000287">
    <property type="term" value="F:magnesium ion binding"/>
    <property type="evidence" value="ECO:0007669"/>
    <property type="project" value="InterPro"/>
</dbReference>
<dbReference type="InterPro" id="IPR006073">
    <property type="entry name" value="GTP-bd"/>
</dbReference>
<dbReference type="GO" id="GO:0005737">
    <property type="term" value="C:cytoplasm"/>
    <property type="evidence" value="ECO:0007669"/>
    <property type="project" value="UniProtKB-SubCell"/>
</dbReference>
<reference evidence="11 12" key="1">
    <citation type="journal article" date="2016" name="Nat. Commun.">
        <title>Thousands of microbial genomes shed light on interconnected biogeochemical processes in an aquifer system.</title>
        <authorList>
            <person name="Anantharaman K."/>
            <person name="Brown C.T."/>
            <person name="Hug L.A."/>
            <person name="Sharon I."/>
            <person name="Castelle C.J."/>
            <person name="Probst A.J."/>
            <person name="Thomas B.C."/>
            <person name="Singh A."/>
            <person name="Wilkins M.J."/>
            <person name="Karaoz U."/>
            <person name="Brodie E.L."/>
            <person name="Williams K.H."/>
            <person name="Hubbard S.S."/>
            <person name="Banfield J.F."/>
        </authorList>
    </citation>
    <scope>NUCLEOTIDE SEQUENCE [LARGE SCALE GENOMIC DNA]</scope>
</reference>
<protein>
    <recommendedName>
        <fullName evidence="7">GTPase Obg</fullName>
        <ecNumber evidence="7">3.6.5.-</ecNumber>
    </recommendedName>
    <alternativeName>
        <fullName evidence="7">GTP-binding protein Obg</fullName>
    </alternativeName>
</protein>
<evidence type="ECO:0000259" key="9">
    <source>
        <dbReference type="PROSITE" id="PS51710"/>
    </source>
</evidence>
<dbReference type="NCBIfam" id="NF008956">
    <property type="entry name" value="PRK12299.1"/>
    <property type="match status" value="1"/>
</dbReference>
<dbReference type="FunFam" id="2.70.210.12:FF:000001">
    <property type="entry name" value="GTPase Obg"/>
    <property type="match status" value="1"/>
</dbReference>
<dbReference type="InterPro" id="IPR036726">
    <property type="entry name" value="GTP1_OBG_dom_sf"/>
</dbReference>
<evidence type="ECO:0000256" key="4">
    <source>
        <dbReference type="ARBA" id="ARBA00022801"/>
    </source>
</evidence>
<evidence type="ECO:0000256" key="1">
    <source>
        <dbReference type="ARBA" id="ARBA00007699"/>
    </source>
</evidence>
<comment type="cofactor">
    <cofactor evidence="7">
        <name>Mg(2+)</name>
        <dbReference type="ChEBI" id="CHEBI:18420"/>
    </cofactor>
</comment>
<evidence type="ECO:0000256" key="7">
    <source>
        <dbReference type="HAMAP-Rule" id="MF_01454"/>
    </source>
</evidence>
<evidence type="ECO:0000256" key="3">
    <source>
        <dbReference type="ARBA" id="ARBA00022741"/>
    </source>
</evidence>
<comment type="subunit">
    <text evidence="7">Monomer.</text>
</comment>
<dbReference type="PRINTS" id="PR00326">
    <property type="entry name" value="GTP1OBG"/>
</dbReference>
<comment type="function">
    <text evidence="7">An essential GTPase which binds GTP, GDP and possibly (p)ppGpp with moderate affinity, with high nucleotide exchange rates and a fairly low GTP hydrolysis rate. Plays a role in control of the cell cycle, stress response, ribosome biogenesis and in those bacteria that undergo differentiation, in morphogenesis control.</text>
</comment>
<evidence type="ECO:0000313" key="12">
    <source>
        <dbReference type="Proteomes" id="UP000179129"/>
    </source>
</evidence>
<feature type="binding site" evidence="7">
    <location>
        <begin position="190"/>
        <end position="194"/>
    </location>
    <ligand>
        <name>GTP</name>
        <dbReference type="ChEBI" id="CHEBI:37565"/>
    </ligand>
</feature>
<dbReference type="InterPro" id="IPR006074">
    <property type="entry name" value="GTP1-OBG_CS"/>
</dbReference>
<evidence type="ECO:0000313" key="11">
    <source>
        <dbReference type="EMBL" id="OGG03619.1"/>
    </source>
</evidence>
<keyword evidence="6 7" id="KW-0342">GTP-binding</keyword>
<dbReference type="InterPro" id="IPR045086">
    <property type="entry name" value="OBG_GTPase"/>
</dbReference>
<dbReference type="EMBL" id="MFIX01000139">
    <property type="protein sequence ID" value="OGG03619.1"/>
    <property type="molecule type" value="Genomic_DNA"/>
</dbReference>
<evidence type="ECO:0000256" key="8">
    <source>
        <dbReference type="SAM" id="MobiDB-lite"/>
    </source>
</evidence>
<feature type="binding site" evidence="7">
    <location>
        <begin position="305"/>
        <end position="307"/>
    </location>
    <ligand>
        <name>GTP</name>
        <dbReference type="ChEBI" id="CHEBI:37565"/>
    </ligand>
</feature>
<feature type="domain" description="Obg" evidence="10">
    <location>
        <begin position="1"/>
        <end position="158"/>
    </location>
</feature>
<dbReference type="PANTHER" id="PTHR11702:SF31">
    <property type="entry name" value="MITOCHONDRIAL RIBOSOME-ASSOCIATED GTPASE 2"/>
    <property type="match status" value="1"/>
</dbReference>
<keyword evidence="3 7" id="KW-0547">Nucleotide-binding</keyword>
<comment type="similarity">
    <text evidence="1 7">Belongs to the TRAFAC class OBG-HflX-like GTPase superfamily. OBG GTPase family.</text>
</comment>
<feature type="binding site" evidence="7">
    <location>
        <begin position="278"/>
        <end position="281"/>
    </location>
    <ligand>
        <name>GTP</name>
        <dbReference type="ChEBI" id="CHEBI:37565"/>
    </ligand>
</feature>
<feature type="domain" description="OBG-type G" evidence="9">
    <location>
        <begin position="159"/>
        <end position="324"/>
    </location>
</feature>
<dbReference type="Proteomes" id="UP000179129">
    <property type="component" value="Unassembled WGS sequence"/>
</dbReference>
<evidence type="ECO:0000256" key="6">
    <source>
        <dbReference type="ARBA" id="ARBA00023134"/>
    </source>
</evidence>
<dbReference type="GO" id="GO:0042254">
    <property type="term" value="P:ribosome biogenesis"/>
    <property type="evidence" value="ECO:0007669"/>
    <property type="project" value="UniProtKB-UniRule"/>
</dbReference>
<dbReference type="InterPro" id="IPR027417">
    <property type="entry name" value="P-loop_NTPase"/>
</dbReference>
<feature type="binding site" evidence="7">
    <location>
        <position position="172"/>
    </location>
    <ligand>
        <name>Mg(2+)</name>
        <dbReference type="ChEBI" id="CHEBI:18420"/>
    </ligand>
</feature>
<dbReference type="InterPro" id="IPR014100">
    <property type="entry name" value="GTP-bd_Obg/CgtA"/>
</dbReference>
<keyword evidence="4 7" id="KW-0378">Hydrolase</keyword>
<dbReference type="HAMAP" id="MF_01454">
    <property type="entry name" value="GTPase_Obg"/>
    <property type="match status" value="1"/>
</dbReference>
<dbReference type="GO" id="GO:0005525">
    <property type="term" value="F:GTP binding"/>
    <property type="evidence" value="ECO:0007669"/>
    <property type="project" value="UniProtKB-UniRule"/>
</dbReference>
<organism evidence="11 12">
    <name type="scientific">Candidatus Glassbacteria bacterium RIFCSPLOWO2_12_FULL_58_11</name>
    <dbReference type="NCBI Taxonomy" id="1817867"/>
    <lineage>
        <taxon>Bacteria</taxon>
        <taxon>Candidatus Glassiibacteriota</taxon>
    </lineage>
</organism>
<dbReference type="SUPFAM" id="SSF82051">
    <property type="entry name" value="Obg GTP-binding protein N-terminal domain"/>
    <property type="match status" value="1"/>
</dbReference>
<keyword evidence="7" id="KW-0479">Metal-binding</keyword>
<feature type="binding site" evidence="7">
    <location>
        <position position="192"/>
    </location>
    <ligand>
        <name>Mg(2+)</name>
        <dbReference type="ChEBI" id="CHEBI:18420"/>
    </ligand>
</feature>
<gene>
    <name evidence="7" type="primary">obg</name>
    <name evidence="11" type="ORF">A3F83_11805</name>
</gene>
<feature type="binding site" evidence="7">
    <location>
        <begin position="211"/>
        <end position="214"/>
    </location>
    <ligand>
        <name>GTP</name>
        <dbReference type="ChEBI" id="CHEBI:37565"/>
    </ligand>
</feature>
<keyword evidence="5 7" id="KW-0460">Magnesium</keyword>
<comment type="caution">
    <text evidence="11">The sequence shown here is derived from an EMBL/GenBank/DDBJ whole genome shotgun (WGS) entry which is preliminary data.</text>
</comment>
<dbReference type="Gene3D" id="2.70.210.12">
    <property type="entry name" value="GTP1/OBG domain"/>
    <property type="match status" value="1"/>
</dbReference>
<dbReference type="InterPro" id="IPR031167">
    <property type="entry name" value="G_OBG"/>
</dbReference>
<feature type="region of interest" description="Disordered" evidence="8">
    <location>
        <begin position="118"/>
        <end position="145"/>
    </location>
</feature>
<evidence type="ECO:0000256" key="2">
    <source>
        <dbReference type="ARBA" id="ARBA00022490"/>
    </source>
</evidence>
<dbReference type="Pfam" id="PF01018">
    <property type="entry name" value="GTP1_OBG"/>
    <property type="match status" value="1"/>
</dbReference>
<dbReference type="EC" id="3.6.5.-" evidence="7"/>
<name>A0A1F5YTX0_9BACT</name>
<dbReference type="PROSITE" id="PS00905">
    <property type="entry name" value="GTP1_OBG"/>
    <property type="match status" value="1"/>
</dbReference>
<dbReference type="PROSITE" id="PS51710">
    <property type="entry name" value="G_OBG"/>
    <property type="match status" value="1"/>
</dbReference>
<dbReference type="NCBIfam" id="NF008955">
    <property type="entry name" value="PRK12297.1"/>
    <property type="match status" value="1"/>
</dbReference>
<dbReference type="AlphaFoldDB" id="A0A1F5YTX0"/>
<sequence length="333" mass="35675">MFVDRAQINLTAGEGGKGMIAFRREAHNSRGGPSGGRGGAGGSIYFEADEGMATLMDFRYQRDYRAERGAHGGGNNRTGRGAEDLVIRVPSGTVIRDAASGELIGDLTVQGERVLAARGGRGGRGNESFASPTRQTPDFAEDGEPGEQRSVVLELKLIADVGLVGFPNAGKSTLLSRISDSHPKIADYPFTTLTPNLGVVRSGMDSFVAADIPGLIEGAHSGKGLGLEFLRHIERTKILVFLLDISASEPEEQYRILSAELAQYSPELERKPRCAVFTKLDLLPPDSRLPKLENEAELFLVCGISAVSGLGLERLVLALMEKVARERAAEKVT</sequence>
<feature type="binding site" evidence="7">
    <location>
        <begin position="165"/>
        <end position="172"/>
    </location>
    <ligand>
        <name>GTP</name>
        <dbReference type="ChEBI" id="CHEBI:37565"/>
    </ligand>
</feature>
<dbReference type="PIRSF" id="PIRSF002401">
    <property type="entry name" value="GTP_bd_Obg/CgtA"/>
    <property type="match status" value="1"/>
</dbReference>
<dbReference type="PANTHER" id="PTHR11702">
    <property type="entry name" value="DEVELOPMENTALLY REGULATED GTP-BINDING PROTEIN-RELATED"/>
    <property type="match status" value="1"/>
</dbReference>
<proteinExistence type="inferred from homology"/>
<dbReference type="NCBIfam" id="TIGR02729">
    <property type="entry name" value="Obg_CgtA"/>
    <property type="match status" value="1"/>
</dbReference>
<dbReference type="CDD" id="cd01898">
    <property type="entry name" value="Obg"/>
    <property type="match status" value="1"/>
</dbReference>
<dbReference type="GO" id="GO:0003924">
    <property type="term" value="F:GTPase activity"/>
    <property type="evidence" value="ECO:0007669"/>
    <property type="project" value="UniProtKB-UniRule"/>
</dbReference>
<comment type="subcellular location">
    <subcellularLocation>
        <location evidence="7">Cytoplasm</location>
    </subcellularLocation>
</comment>
<dbReference type="InterPro" id="IPR006169">
    <property type="entry name" value="GTP1_OBG_dom"/>
</dbReference>
<dbReference type="SUPFAM" id="SSF52540">
    <property type="entry name" value="P-loop containing nucleoside triphosphate hydrolases"/>
    <property type="match status" value="1"/>
</dbReference>
<evidence type="ECO:0000256" key="5">
    <source>
        <dbReference type="ARBA" id="ARBA00022842"/>
    </source>
</evidence>
<keyword evidence="2 7" id="KW-0963">Cytoplasm</keyword>
<evidence type="ECO:0000259" key="10">
    <source>
        <dbReference type="PROSITE" id="PS51883"/>
    </source>
</evidence>
<dbReference type="PROSITE" id="PS51883">
    <property type="entry name" value="OBG"/>
    <property type="match status" value="1"/>
</dbReference>
<accession>A0A1F5YTX0</accession>
<dbReference type="Gene3D" id="3.40.50.300">
    <property type="entry name" value="P-loop containing nucleotide triphosphate hydrolases"/>
    <property type="match status" value="1"/>
</dbReference>